<sequence>MKKNGMYVILAFFILFLGACGQGTASNGDQQVADEVENDEHTELDEEQEEVHEDVDNEGETGEAEESESQDEVPTDETEVKEEVTVTPIELVFSDDQVMDMYRVERQLEVSDEELFKATIEAWVSGPTEEGLVSLLPDGVHVQSVEEKEGVAHVSFSNELLEANVGSGTEFMLLQQIAMAMKQFGFNETQILVNGEIHSELFGHVDTSVPVVAENPEDYEKR</sequence>
<dbReference type="RefSeq" id="WP_034743366.1">
    <property type="nucleotide sequence ID" value="NZ_BAUT01000008.1"/>
</dbReference>
<evidence type="ECO:0000259" key="3">
    <source>
        <dbReference type="SMART" id="SM00909"/>
    </source>
</evidence>
<feature type="domain" description="GerMN" evidence="3">
    <location>
        <begin position="116"/>
        <end position="202"/>
    </location>
</feature>
<keyword evidence="5" id="KW-1185">Reference proteome</keyword>
<dbReference type="Proteomes" id="UP000018890">
    <property type="component" value="Unassembled WGS sequence"/>
</dbReference>
<feature type="compositionally biased region" description="Acidic residues" evidence="1">
    <location>
        <begin position="32"/>
        <end position="80"/>
    </location>
</feature>
<dbReference type="PROSITE" id="PS51257">
    <property type="entry name" value="PROKAR_LIPOPROTEIN"/>
    <property type="match status" value="1"/>
</dbReference>
<dbReference type="STRING" id="1236970.JCM9140_1210"/>
<dbReference type="EMBL" id="BAUT01000008">
    <property type="protein sequence ID" value="GAE25230.1"/>
    <property type="molecule type" value="Genomic_DNA"/>
</dbReference>
<feature type="region of interest" description="Disordered" evidence="1">
    <location>
        <begin position="27"/>
        <end position="83"/>
    </location>
</feature>
<dbReference type="AlphaFoldDB" id="W4PZV7"/>
<evidence type="ECO:0000256" key="2">
    <source>
        <dbReference type="SAM" id="SignalP"/>
    </source>
</evidence>
<keyword evidence="2" id="KW-0732">Signal</keyword>
<protein>
    <recommendedName>
        <fullName evidence="3">GerMN domain-containing protein</fullName>
    </recommendedName>
</protein>
<dbReference type="OrthoDB" id="1954033at2"/>
<reference evidence="4" key="1">
    <citation type="journal article" date="2014" name="Genome Announc.">
        <title>Draft Genome Sequences of Three Alkaliphilic Bacillus Strains, Bacillus wakoensis JCM 9140T, Bacillus akibai JCM 9157T, and Bacillus hemicellulosilyticus JCM 9152T.</title>
        <authorList>
            <person name="Yuki M."/>
            <person name="Oshima K."/>
            <person name="Suda W."/>
            <person name="Oshida Y."/>
            <person name="Kitamura K."/>
            <person name="Iida T."/>
            <person name="Hattori M."/>
            <person name="Ohkuma M."/>
        </authorList>
    </citation>
    <scope>NUCLEOTIDE SEQUENCE [LARGE SCALE GENOMIC DNA]</scope>
    <source>
        <strain evidence="4">JCM 9140</strain>
    </source>
</reference>
<dbReference type="SMART" id="SM00909">
    <property type="entry name" value="Germane"/>
    <property type="match status" value="1"/>
</dbReference>
<evidence type="ECO:0000313" key="5">
    <source>
        <dbReference type="Proteomes" id="UP000018890"/>
    </source>
</evidence>
<proteinExistence type="predicted"/>
<accession>W4PZV7</accession>
<evidence type="ECO:0000313" key="4">
    <source>
        <dbReference type="EMBL" id="GAE25230.1"/>
    </source>
</evidence>
<dbReference type="Pfam" id="PF10646">
    <property type="entry name" value="Germane"/>
    <property type="match status" value="1"/>
</dbReference>
<feature type="signal peptide" evidence="2">
    <location>
        <begin position="1"/>
        <end position="25"/>
    </location>
</feature>
<comment type="caution">
    <text evidence="4">The sequence shown here is derived from an EMBL/GenBank/DDBJ whole genome shotgun (WGS) entry which is preliminary data.</text>
</comment>
<gene>
    <name evidence="4" type="ORF">JCM9140_1210</name>
</gene>
<name>W4PZV7_9BACI</name>
<dbReference type="InterPro" id="IPR019606">
    <property type="entry name" value="GerMN"/>
</dbReference>
<evidence type="ECO:0000256" key="1">
    <source>
        <dbReference type="SAM" id="MobiDB-lite"/>
    </source>
</evidence>
<organism evidence="4 5">
    <name type="scientific">Halalkalibacter wakoensis JCM 9140</name>
    <dbReference type="NCBI Taxonomy" id="1236970"/>
    <lineage>
        <taxon>Bacteria</taxon>
        <taxon>Bacillati</taxon>
        <taxon>Bacillota</taxon>
        <taxon>Bacilli</taxon>
        <taxon>Bacillales</taxon>
        <taxon>Bacillaceae</taxon>
        <taxon>Halalkalibacter</taxon>
    </lineage>
</organism>
<feature type="chain" id="PRO_5004847885" description="GerMN domain-containing protein" evidence="2">
    <location>
        <begin position="26"/>
        <end position="222"/>
    </location>
</feature>